<evidence type="ECO:0000313" key="3">
    <source>
        <dbReference type="Proteomes" id="UP000482800"/>
    </source>
</evidence>
<accession>A0A6V8K6H6</accession>
<comment type="caution">
    <text evidence="2">The sequence shown here is derived from an EMBL/GenBank/DDBJ whole genome shotgun (WGS) entry which is preliminary data.</text>
</comment>
<reference evidence="2 3" key="1">
    <citation type="submission" date="2020-03" db="EMBL/GenBank/DDBJ databases">
        <title>Whole genome shotgun sequence of Phytohabitans houttuyneae NBRC 108639.</title>
        <authorList>
            <person name="Komaki H."/>
            <person name="Tamura T."/>
        </authorList>
    </citation>
    <scope>NUCLEOTIDE SEQUENCE [LARGE SCALE GENOMIC DNA]</scope>
    <source>
        <strain evidence="2 3">NBRC 108639</strain>
    </source>
</reference>
<gene>
    <name evidence="2" type="ORF">Phou_019090</name>
</gene>
<protein>
    <recommendedName>
        <fullName evidence="1">Pyrrolo-quinoline quinone repeat domain-containing protein</fullName>
    </recommendedName>
</protein>
<organism evidence="2 3">
    <name type="scientific">Phytohabitans houttuyneae</name>
    <dbReference type="NCBI Taxonomy" id="1076126"/>
    <lineage>
        <taxon>Bacteria</taxon>
        <taxon>Bacillati</taxon>
        <taxon>Actinomycetota</taxon>
        <taxon>Actinomycetes</taxon>
        <taxon>Micromonosporales</taxon>
        <taxon>Micromonosporaceae</taxon>
    </lineage>
</organism>
<dbReference type="AlphaFoldDB" id="A0A6V8K6H6"/>
<dbReference type="EMBL" id="BLPF01000001">
    <property type="protein sequence ID" value="GFJ77729.1"/>
    <property type="molecule type" value="Genomic_DNA"/>
</dbReference>
<keyword evidence="3" id="KW-1185">Reference proteome</keyword>
<dbReference type="InterPro" id="IPR002372">
    <property type="entry name" value="PQQ_rpt_dom"/>
</dbReference>
<dbReference type="Gene3D" id="2.130.10.10">
    <property type="entry name" value="YVTN repeat-like/Quinoprotein amine dehydrogenase"/>
    <property type="match status" value="1"/>
</dbReference>
<dbReference type="Proteomes" id="UP000482800">
    <property type="component" value="Unassembled WGS sequence"/>
</dbReference>
<reference evidence="2 3" key="2">
    <citation type="submission" date="2020-03" db="EMBL/GenBank/DDBJ databases">
        <authorList>
            <person name="Ichikawa N."/>
            <person name="Kimura A."/>
            <person name="Kitahashi Y."/>
            <person name="Uohara A."/>
        </authorList>
    </citation>
    <scope>NUCLEOTIDE SEQUENCE [LARGE SCALE GENOMIC DNA]</scope>
    <source>
        <strain evidence="2 3">NBRC 108639</strain>
    </source>
</reference>
<sequence length="419" mass="45108">MVIDLGMPRDEVELAPRPLSLRQRRGMAALLALAALMGTGSAAAPKRSALVSVVIRATAADEVVVEGDALYLLRPSRGTVRAGLRTVTRYRLPDATSPEWEARLYTDGPLRGASLVDGTLLAVADGGKVQTIAIEPESGQEVWRRSGWYHRTGPGHGLLQDYSPVVAQRLFNVDLATGNVRWSRQYSTDEQVLIDRDRLVHWDKAGIARLFDADSGALLATAHLPFDQQMSVQIVGDLLLIPGTSGGRPVITAYGRDRLDRRWQADIDLQNEFVSGECGDALCVGSGNDEKLRLVDIATGRTRWAAAGWGYAYRVGPYLLAYGRGQSTNARAAVLDPTDGHVVGELGEWSASLPAVGGQMLGIRENGSRALVARLDPLVPAVEVLGVLADVFQCQAAAVAVVCRRAGGSIGVWYPERRL</sequence>
<dbReference type="InterPro" id="IPR015943">
    <property type="entry name" value="WD40/YVTN_repeat-like_dom_sf"/>
</dbReference>
<evidence type="ECO:0000313" key="2">
    <source>
        <dbReference type="EMBL" id="GFJ77729.1"/>
    </source>
</evidence>
<dbReference type="Pfam" id="PF13360">
    <property type="entry name" value="PQQ_2"/>
    <property type="match status" value="1"/>
</dbReference>
<feature type="domain" description="Pyrrolo-quinoline quinone repeat" evidence="1">
    <location>
        <begin position="132"/>
        <end position="322"/>
    </location>
</feature>
<evidence type="ECO:0000259" key="1">
    <source>
        <dbReference type="Pfam" id="PF13360"/>
    </source>
</evidence>
<name>A0A6V8K6H6_9ACTN</name>
<proteinExistence type="predicted"/>
<dbReference type="SUPFAM" id="SSF50998">
    <property type="entry name" value="Quinoprotein alcohol dehydrogenase-like"/>
    <property type="match status" value="1"/>
</dbReference>
<dbReference type="InterPro" id="IPR011047">
    <property type="entry name" value="Quinoprotein_ADH-like_sf"/>
</dbReference>
<dbReference type="RefSeq" id="WP_218578886.1">
    <property type="nucleotide sequence ID" value="NZ_BAABGO010000018.1"/>
</dbReference>